<comment type="caution">
    <text evidence="2">The sequence shown here is derived from an EMBL/GenBank/DDBJ whole genome shotgun (WGS) entry which is preliminary data.</text>
</comment>
<keyword evidence="3" id="KW-1185">Reference proteome</keyword>
<feature type="compositionally biased region" description="Basic and acidic residues" evidence="1">
    <location>
        <begin position="194"/>
        <end position="205"/>
    </location>
</feature>
<protein>
    <submittedName>
        <fullName evidence="2">Uncharacterized protein</fullName>
    </submittedName>
</protein>
<evidence type="ECO:0000256" key="1">
    <source>
        <dbReference type="SAM" id="MobiDB-lite"/>
    </source>
</evidence>
<reference evidence="2 3" key="1">
    <citation type="submission" date="2016-03" db="EMBL/GenBank/DDBJ databases">
        <title>Draft genome sequence of the Fonsecaea monophora CBS 269.37.</title>
        <authorList>
            <person name="Bombassaro A."/>
            <person name="Vinicius W.A."/>
            <person name="De Hoog S."/>
            <person name="Sun J."/>
            <person name="Souza E.M."/>
            <person name="Raittz R.T."/>
            <person name="Costa F."/>
            <person name="Leao A.C."/>
            <person name="Tadra-Sfeir M.Z."/>
            <person name="Baura V."/>
            <person name="Balsanelli E."/>
            <person name="Pedrosa F.O."/>
            <person name="Moreno L.F."/>
            <person name="Steffens M.B."/>
            <person name="Xi L."/>
            <person name="Bocca A.L."/>
            <person name="Felipe M.S."/>
            <person name="Teixeira M."/>
            <person name="Telles Filho F.Q."/>
            <person name="Azevedo C.M."/>
            <person name="Gomes R."/>
            <person name="Vicente V.A."/>
        </authorList>
    </citation>
    <scope>NUCLEOTIDE SEQUENCE [LARGE SCALE GENOMIC DNA]</scope>
    <source>
        <strain evidence="2 3">CBS 269.37</strain>
    </source>
</reference>
<feature type="compositionally biased region" description="Polar residues" evidence="1">
    <location>
        <begin position="214"/>
        <end position="225"/>
    </location>
</feature>
<accession>A0A177EVJ6</accession>
<feature type="region of interest" description="Disordered" evidence="1">
    <location>
        <begin position="137"/>
        <end position="175"/>
    </location>
</feature>
<dbReference type="OrthoDB" id="4120989at2759"/>
<name>A0A177EVJ6_9EURO</name>
<proteinExistence type="predicted"/>
<dbReference type="Proteomes" id="UP000077002">
    <property type="component" value="Unassembled WGS sequence"/>
</dbReference>
<gene>
    <name evidence="2" type="ORF">AYO21_10866</name>
</gene>
<evidence type="ECO:0000313" key="3">
    <source>
        <dbReference type="Proteomes" id="UP000077002"/>
    </source>
</evidence>
<dbReference type="AlphaFoldDB" id="A0A177EVJ6"/>
<dbReference type="GeneID" id="34605975"/>
<dbReference type="EMBL" id="LVKK01000134">
    <property type="protein sequence ID" value="OAG34979.1"/>
    <property type="molecule type" value="Genomic_DNA"/>
</dbReference>
<sequence length="326" mass="36587">MAPQPPKNCAVFDSEEDEVVTNPQRTESPVNNLLTHLESVDKILVYAVGAFDRYYMCWQDRQGGYRQERQGLPRALDEWLFPPDGSSRDLESLQVSLGHNDEFFAFDQYERISHINTNLREHVGSNHRRSLTQVAVHTGQTTTIRRKAHTFSHSDDVQEQDQPRPSIQRRQVLKQRVRPRSIAIAGVISLRASHERNKSQEDRSLKAWPGISGGSQRQTATNPSYSDAAVQTDAVQETHQDDQEALCHDFTTKLRRSHVSSISSLSSLLSDSSSATVDSATSLSSTHSSCPRNPVSMGVMNRYFRESQYRLGDALIRAPSVGIGAR</sequence>
<feature type="region of interest" description="Disordered" evidence="1">
    <location>
        <begin position="194"/>
        <end position="242"/>
    </location>
</feature>
<dbReference type="RefSeq" id="XP_022506931.1">
    <property type="nucleotide sequence ID" value="XM_022660773.1"/>
</dbReference>
<organism evidence="2 3">
    <name type="scientific">Fonsecaea monophora</name>
    <dbReference type="NCBI Taxonomy" id="254056"/>
    <lineage>
        <taxon>Eukaryota</taxon>
        <taxon>Fungi</taxon>
        <taxon>Dikarya</taxon>
        <taxon>Ascomycota</taxon>
        <taxon>Pezizomycotina</taxon>
        <taxon>Eurotiomycetes</taxon>
        <taxon>Chaetothyriomycetidae</taxon>
        <taxon>Chaetothyriales</taxon>
        <taxon>Herpotrichiellaceae</taxon>
        <taxon>Fonsecaea</taxon>
    </lineage>
</organism>
<evidence type="ECO:0000313" key="2">
    <source>
        <dbReference type="EMBL" id="OAG34979.1"/>
    </source>
</evidence>